<dbReference type="EMBL" id="MU251443">
    <property type="protein sequence ID" value="KAG9235074.1"/>
    <property type="molecule type" value="Genomic_DNA"/>
</dbReference>
<gene>
    <name evidence="3" type="ORF">BJ875DRAFT_399930</name>
</gene>
<keyword evidence="4" id="KW-1185">Reference proteome</keyword>
<dbReference type="InterPro" id="IPR021765">
    <property type="entry name" value="UstYa-like"/>
</dbReference>
<dbReference type="PANTHER" id="PTHR33365">
    <property type="entry name" value="YALI0B05434P"/>
    <property type="match status" value="1"/>
</dbReference>
<accession>A0A9P7YJW2</accession>
<comment type="similarity">
    <text evidence="2">Belongs to the ustYa family.</text>
</comment>
<evidence type="ECO:0000313" key="3">
    <source>
        <dbReference type="EMBL" id="KAG9235074.1"/>
    </source>
</evidence>
<evidence type="ECO:0000256" key="2">
    <source>
        <dbReference type="ARBA" id="ARBA00035112"/>
    </source>
</evidence>
<dbReference type="Proteomes" id="UP000824998">
    <property type="component" value="Unassembled WGS sequence"/>
</dbReference>
<reference evidence="3" key="1">
    <citation type="journal article" date="2021" name="IMA Fungus">
        <title>Genomic characterization of three marine fungi, including Emericellopsis atlantica sp. nov. with signatures of a generalist lifestyle and marine biomass degradation.</title>
        <authorList>
            <person name="Hagestad O.C."/>
            <person name="Hou L."/>
            <person name="Andersen J.H."/>
            <person name="Hansen E.H."/>
            <person name="Altermark B."/>
            <person name="Li C."/>
            <person name="Kuhnert E."/>
            <person name="Cox R.J."/>
            <person name="Crous P.W."/>
            <person name="Spatafora J.W."/>
            <person name="Lail K."/>
            <person name="Amirebrahimi M."/>
            <person name="Lipzen A."/>
            <person name="Pangilinan J."/>
            <person name="Andreopoulos W."/>
            <person name="Hayes R.D."/>
            <person name="Ng V."/>
            <person name="Grigoriev I.V."/>
            <person name="Jackson S.A."/>
            <person name="Sutton T.D.S."/>
            <person name="Dobson A.D.W."/>
            <person name="Rama T."/>
        </authorList>
    </citation>
    <scope>NUCLEOTIDE SEQUENCE</scope>
    <source>
        <strain evidence="3">TRa018bII</strain>
    </source>
</reference>
<dbReference type="GO" id="GO:0043386">
    <property type="term" value="P:mycotoxin biosynthetic process"/>
    <property type="evidence" value="ECO:0007669"/>
    <property type="project" value="InterPro"/>
</dbReference>
<dbReference type="Pfam" id="PF11807">
    <property type="entry name" value="UstYa"/>
    <property type="match status" value="1"/>
</dbReference>
<dbReference type="OrthoDB" id="3687641at2759"/>
<comment type="pathway">
    <text evidence="1">Mycotoxin biosynthesis.</text>
</comment>
<organism evidence="3 4">
    <name type="scientific">Amylocarpus encephaloides</name>
    <dbReference type="NCBI Taxonomy" id="45428"/>
    <lineage>
        <taxon>Eukaryota</taxon>
        <taxon>Fungi</taxon>
        <taxon>Dikarya</taxon>
        <taxon>Ascomycota</taxon>
        <taxon>Pezizomycotina</taxon>
        <taxon>Leotiomycetes</taxon>
        <taxon>Helotiales</taxon>
        <taxon>Helotiales incertae sedis</taxon>
        <taxon>Amylocarpus</taxon>
    </lineage>
</organism>
<evidence type="ECO:0008006" key="5">
    <source>
        <dbReference type="Google" id="ProtNLM"/>
    </source>
</evidence>
<sequence>MWFQQKNSYAQLRDGQEANNTQKQLWHLKDVVRTAFRLFFCFTAGAVGFFAAQDLSQSSTSRSQLELETVTQTFYYNRSFSYPPSEHTKSAWNELFPPEGGFFTHPTIAPTRSALAVFHQLHCTNGIWLAYWANHDAAVHGQKLSDEDLPPHIQPSHVRHCIDLLRQTLMCHADTTIELVDKEIKGVRGFRTPHQCKNWEQLKQWTTEHASKKPTEVVD</sequence>
<protein>
    <recommendedName>
        <fullName evidence="5">Oxidase ustYa</fullName>
    </recommendedName>
</protein>
<name>A0A9P7YJW2_9HELO</name>
<evidence type="ECO:0000256" key="1">
    <source>
        <dbReference type="ARBA" id="ARBA00004685"/>
    </source>
</evidence>
<evidence type="ECO:0000313" key="4">
    <source>
        <dbReference type="Proteomes" id="UP000824998"/>
    </source>
</evidence>
<dbReference type="AlphaFoldDB" id="A0A9P7YJW2"/>
<proteinExistence type="inferred from homology"/>
<comment type="caution">
    <text evidence="3">The sequence shown here is derived from an EMBL/GenBank/DDBJ whole genome shotgun (WGS) entry which is preliminary data.</text>
</comment>
<dbReference type="PANTHER" id="PTHR33365:SF4">
    <property type="entry name" value="CYCLOCHLOROTINE BIOSYNTHESIS PROTEIN O"/>
    <property type="match status" value="1"/>
</dbReference>